<evidence type="ECO:0008006" key="4">
    <source>
        <dbReference type="Google" id="ProtNLM"/>
    </source>
</evidence>
<gene>
    <name evidence="2" type="ORF">OCU04_003256</name>
</gene>
<dbReference type="Proteomes" id="UP001152300">
    <property type="component" value="Unassembled WGS sequence"/>
</dbReference>
<name>A0A9X0AUZ0_9HELO</name>
<evidence type="ECO:0000256" key="1">
    <source>
        <dbReference type="SAM" id="MobiDB-lite"/>
    </source>
</evidence>
<evidence type="ECO:0000313" key="2">
    <source>
        <dbReference type="EMBL" id="KAJ8067648.1"/>
    </source>
</evidence>
<sequence>MRPRELLSTSSTSSSTTTFTFTSTQSQQTPNHQSNHQSTTTPKNQSIKMQFFTLPIITLLFTSVLAIPTDLESRDLESRANCKNILPGCQGGKVSGQTNCRCKGQVGTCDVMVCPGSGSNTVVSFLFFFFTF</sequence>
<proteinExistence type="predicted"/>
<dbReference type="OrthoDB" id="5198893at2759"/>
<feature type="compositionally biased region" description="Low complexity" evidence="1">
    <location>
        <begin position="8"/>
        <end position="29"/>
    </location>
</feature>
<protein>
    <recommendedName>
        <fullName evidence="4">Signal peptide-containing protein</fullName>
    </recommendedName>
</protein>
<evidence type="ECO:0000313" key="3">
    <source>
        <dbReference type="Proteomes" id="UP001152300"/>
    </source>
</evidence>
<keyword evidence="3" id="KW-1185">Reference proteome</keyword>
<reference evidence="2" key="1">
    <citation type="submission" date="2022-11" db="EMBL/GenBank/DDBJ databases">
        <title>Genome Resource of Sclerotinia nivalis Strain SnTB1, a Plant Pathogen Isolated from American Ginseng.</title>
        <authorList>
            <person name="Fan S."/>
        </authorList>
    </citation>
    <scope>NUCLEOTIDE SEQUENCE</scope>
    <source>
        <strain evidence="2">SnTB1</strain>
    </source>
</reference>
<comment type="caution">
    <text evidence="2">The sequence shown here is derived from an EMBL/GenBank/DDBJ whole genome shotgun (WGS) entry which is preliminary data.</text>
</comment>
<accession>A0A9X0AUZ0</accession>
<dbReference type="EMBL" id="JAPEIS010000003">
    <property type="protein sequence ID" value="KAJ8067648.1"/>
    <property type="molecule type" value="Genomic_DNA"/>
</dbReference>
<dbReference type="AlphaFoldDB" id="A0A9X0AUZ0"/>
<feature type="compositionally biased region" description="Polar residues" evidence="1">
    <location>
        <begin position="30"/>
        <end position="43"/>
    </location>
</feature>
<feature type="region of interest" description="Disordered" evidence="1">
    <location>
        <begin position="1"/>
        <end position="43"/>
    </location>
</feature>
<organism evidence="2 3">
    <name type="scientific">Sclerotinia nivalis</name>
    <dbReference type="NCBI Taxonomy" id="352851"/>
    <lineage>
        <taxon>Eukaryota</taxon>
        <taxon>Fungi</taxon>
        <taxon>Dikarya</taxon>
        <taxon>Ascomycota</taxon>
        <taxon>Pezizomycotina</taxon>
        <taxon>Leotiomycetes</taxon>
        <taxon>Helotiales</taxon>
        <taxon>Sclerotiniaceae</taxon>
        <taxon>Sclerotinia</taxon>
    </lineage>
</organism>